<dbReference type="Pfam" id="PF13456">
    <property type="entry name" value="RVT_3"/>
    <property type="match status" value="1"/>
</dbReference>
<dbReference type="PANTHER" id="PTHR33116">
    <property type="entry name" value="REVERSE TRANSCRIPTASE ZINC-BINDING DOMAIN-CONTAINING PROTEIN-RELATED-RELATED"/>
    <property type="match status" value="1"/>
</dbReference>
<dbReference type="SUPFAM" id="SSF56219">
    <property type="entry name" value="DNase I-like"/>
    <property type="match status" value="1"/>
</dbReference>
<dbReference type="PANTHER" id="PTHR33116:SF86">
    <property type="entry name" value="REVERSE TRANSCRIPTASE DOMAIN-CONTAINING PROTEIN"/>
    <property type="match status" value="1"/>
</dbReference>
<dbReference type="Gene3D" id="3.60.10.10">
    <property type="entry name" value="Endonuclease/exonuclease/phosphatase"/>
    <property type="match status" value="1"/>
</dbReference>
<dbReference type="InterPro" id="IPR002156">
    <property type="entry name" value="RNaseH_domain"/>
</dbReference>
<dbReference type="InParanoid" id="A0A6P9EAZ3"/>
<dbReference type="SUPFAM" id="SSF56672">
    <property type="entry name" value="DNA/RNA polymerases"/>
    <property type="match status" value="1"/>
</dbReference>
<dbReference type="InterPro" id="IPR036691">
    <property type="entry name" value="Endo/exonu/phosph_ase_sf"/>
</dbReference>
<dbReference type="OrthoDB" id="428918at2759"/>
<proteinExistence type="predicted"/>
<dbReference type="CDD" id="cd01650">
    <property type="entry name" value="RT_nLTR_like"/>
    <property type="match status" value="1"/>
</dbReference>
<dbReference type="PROSITE" id="PS50878">
    <property type="entry name" value="RT_POL"/>
    <property type="match status" value="1"/>
</dbReference>
<sequence>METKLRKAGGERIRRRLKFDGCLVIEPLGKKGGLMLLWKQPLEVEVLNYSRWHINAWIKEVQGNDKWLLTGFYGQPETNLREETWSLLSSFKPQEDKGWCVIGDFNEIAAHDEKSGGKQKTERQMARFREVLEEGGLFDLGWKGDKYTWSNKHEDETFTKERLDRAVANIKWKENHSDGWVEVLVARCSDHRPILLHMNQEHGKQGRHKKLFRFEAGWSLDESCEEVINSVWKERLRGREPSLGLNFKLNETREALVRWSKQRVSDHKKALAEKSELLKELQKNEGSHNIATIKVLQKEIGVLLETEDVKWRQRAKVNWYQLGDKNTKFFHSCANERRKNNRIQMILDEQNRKYTSQEGLEGVFKSFFERLFASSDPRSCDIEECLNGLKGCVTSSMNDQLSKTFTREEIEVAVKSMAPLKSPGPDGFGACFFQKHWNTIGEEVSGNVLRWLNENSLTSTTNFTYLALIPKISAPRVASDFRPISLCNVVYKILAKVLANRLKGVLNEIISPNQSAFIPGRLISDNILVAYEVLHSMKVRKKGKMGSMAIKLDMSKAYDRIEWSYLRAVLVKMGFCGKWIELIMMCVSSVSYSVLVNGKPSGLIKPSRGLRQGDPLSPYLFILCAEGLSSLFNNSDLRGETRGVTVSRGGSRINHLLFADDCILYGRAKKEEYDRIHGLLSLYEKASGQFLNKDKTAVFFSSNTKEVDKRLILEGGGAVLRGNYENYLGLPAVVGSSKYNAFRGIKEKVWRKINNWKNSFLSAAGKEVLIKAVLQAVPTYTMSVFQLPKQLCKELNVMLGRFWWGNQKSGRGVHWCSWERMGKQKRKGGLGYRDLESFNLALLAKQGWRILQNENSIAAKILKEKYYKNKSLLDASLGHRPSFLWRSVWNALSLLKEGLIWKVGNGEKIKIWGNKWLSTPSSFSIQSPVSSLDKEARVCELMQGRGEWNTLLIRNIFNKEEADQICSIPISSMEVEDRLVWSPSKKGIFSVRSAYHLEMERKQAIRGENSRHEERVKGWDSIWELDVPRKVKLFLWKATNDFLATKKNLFLKKITGNPLCPICKLDEETIMHVVWQCPAAGDVWSESSSIMQKMKREEHDLLALWEKLTLKLSELELEEVAVVMRGLWVRRNESIFEDIFKSPSQVISIAQNDLKEYKQALQMNKVALRNNEEGGSRTLRWEKPRTGSVKANWDAAVDKKQRRVGLGVLIRDEDGKPLVAVEGQKDNVDHPVVAEAQALWKAMVICRDLRLEKVIFEGDAQVIVKAVNNASEDFSVYGSLTEGGAATLREAIFSTIHSNISEKPEPEGWSLKDEDAAVDSDDSTQPLDELHPSFLHPYTPTEVKTTDIVANTSQRRRGVAKGTEFEKMLKFGKIPLEIKDGTIGPSCNNRTVYTKRVTWIVKHYEEMRHVSWSVVDEKEKEKLIERVRANFVLDWTKKNHRLTVRNQLSRAYNVFHYKLHLKYLSYARHEEALANGGGLVKQPVWEWFCNRWGSDSFKNQMVEKMTAIEPYACTDEAAAGIFREVLGHRPGYSRGLGHSIMPESPRVLGVPNEEYERLVEENEQNRKKCRVLSKSA</sequence>
<dbReference type="InterPro" id="IPR044730">
    <property type="entry name" value="RNase_H-like_dom_plant"/>
</dbReference>
<dbReference type="Pfam" id="PF13966">
    <property type="entry name" value="zf-RVT"/>
    <property type="match status" value="1"/>
</dbReference>
<protein>
    <submittedName>
        <fullName evidence="3">Uncharacterized protein LOC118347987</fullName>
    </submittedName>
</protein>
<feature type="domain" description="Reverse transcriptase" evidence="1">
    <location>
        <begin position="450"/>
        <end position="732"/>
    </location>
</feature>
<dbReference type="InterPro" id="IPR043502">
    <property type="entry name" value="DNA/RNA_pol_sf"/>
</dbReference>
<reference evidence="3" key="1">
    <citation type="submission" date="2025-08" db="UniProtKB">
        <authorList>
            <consortium name="RefSeq"/>
        </authorList>
    </citation>
    <scope>IDENTIFICATION</scope>
    <source>
        <tissue evidence="3">Leaves</tissue>
    </source>
</reference>
<dbReference type="GO" id="GO:0004523">
    <property type="term" value="F:RNA-DNA hybrid ribonuclease activity"/>
    <property type="evidence" value="ECO:0007669"/>
    <property type="project" value="InterPro"/>
</dbReference>
<dbReference type="GO" id="GO:0003676">
    <property type="term" value="F:nucleic acid binding"/>
    <property type="evidence" value="ECO:0007669"/>
    <property type="project" value="InterPro"/>
</dbReference>
<evidence type="ECO:0000259" key="1">
    <source>
        <dbReference type="PROSITE" id="PS50878"/>
    </source>
</evidence>
<gene>
    <name evidence="3" type="primary">LOC118347987</name>
</gene>
<organism evidence="2 3">
    <name type="scientific">Juglans regia</name>
    <name type="common">English walnut</name>
    <dbReference type="NCBI Taxonomy" id="51240"/>
    <lineage>
        <taxon>Eukaryota</taxon>
        <taxon>Viridiplantae</taxon>
        <taxon>Streptophyta</taxon>
        <taxon>Embryophyta</taxon>
        <taxon>Tracheophyta</taxon>
        <taxon>Spermatophyta</taxon>
        <taxon>Magnoliopsida</taxon>
        <taxon>eudicotyledons</taxon>
        <taxon>Gunneridae</taxon>
        <taxon>Pentapetalae</taxon>
        <taxon>rosids</taxon>
        <taxon>fabids</taxon>
        <taxon>Fagales</taxon>
        <taxon>Juglandaceae</taxon>
        <taxon>Juglans</taxon>
    </lineage>
</organism>
<dbReference type="CDD" id="cd06222">
    <property type="entry name" value="RNase_H_like"/>
    <property type="match status" value="1"/>
</dbReference>
<name>A0A6P9EAZ3_JUGRE</name>
<accession>A0A6P9EAZ3</accession>
<dbReference type="KEGG" id="jre:118347987"/>
<evidence type="ECO:0000313" key="2">
    <source>
        <dbReference type="Proteomes" id="UP000235220"/>
    </source>
</evidence>
<dbReference type="InterPro" id="IPR026960">
    <property type="entry name" value="RVT-Znf"/>
</dbReference>
<dbReference type="InterPro" id="IPR000477">
    <property type="entry name" value="RT_dom"/>
</dbReference>
<dbReference type="Pfam" id="PF00078">
    <property type="entry name" value="RVT_1"/>
    <property type="match status" value="1"/>
</dbReference>
<dbReference type="RefSeq" id="XP_035544594.1">
    <property type="nucleotide sequence ID" value="XM_035688701.1"/>
</dbReference>
<dbReference type="GeneID" id="118347987"/>
<dbReference type="Proteomes" id="UP000235220">
    <property type="component" value="Chromosome 3"/>
</dbReference>
<keyword evidence="2" id="KW-1185">Reference proteome</keyword>
<evidence type="ECO:0000313" key="3">
    <source>
        <dbReference type="RefSeq" id="XP_035544594.1"/>
    </source>
</evidence>
<dbReference type="Gene3D" id="3.30.420.10">
    <property type="entry name" value="Ribonuclease H-like superfamily/Ribonuclease H"/>
    <property type="match status" value="1"/>
</dbReference>
<dbReference type="InterPro" id="IPR036397">
    <property type="entry name" value="RNaseH_sf"/>
</dbReference>